<feature type="domain" description="N-acetyltransferase" evidence="4">
    <location>
        <begin position="1"/>
        <end position="138"/>
    </location>
</feature>
<evidence type="ECO:0000256" key="3">
    <source>
        <dbReference type="PIRNR" id="PIRNR005751"/>
    </source>
</evidence>
<dbReference type="SUPFAM" id="SSF55729">
    <property type="entry name" value="Acyl-CoA N-acyltransferases (Nat)"/>
    <property type="match status" value="1"/>
</dbReference>
<reference evidence="5" key="1">
    <citation type="submission" date="2020-08" db="EMBL/GenBank/DDBJ databases">
        <title>Genome public.</title>
        <authorList>
            <person name="Liu C."/>
            <person name="Sun Q."/>
        </authorList>
    </citation>
    <scope>NUCLEOTIDE SEQUENCE</scope>
    <source>
        <strain evidence="5">NSJ-23</strain>
    </source>
</reference>
<evidence type="ECO:0000256" key="2">
    <source>
        <dbReference type="ARBA" id="ARBA00022840"/>
    </source>
</evidence>
<dbReference type="GO" id="GO:0005524">
    <property type="term" value="F:ATP binding"/>
    <property type="evidence" value="ECO:0007669"/>
    <property type="project" value="UniProtKB-UniRule"/>
</dbReference>
<accession>A0A8J6M8R1</accession>
<comment type="caution">
    <text evidence="5">The sequence shown here is derived from an EMBL/GenBank/DDBJ whole genome shotgun (WGS) entry which is preliminary data.</text>
</comment>
<keyword evidence="2 3" id="KW-0067">ATP-binding</keyword>
<dbReference type="Proteomes" id="UP000628736">
    <property type="component" value="Unassembled WGS sequence"/>
</dbReference>
<name>A0A8J6M8R1_9FIRM</name>
<dbReference type="InterPro" id="IPR014729">
    <property type="entry name" value="Rossmann-like_a/b/a_fold"/>
</dbReference>
<evidence type="ECO:0000313" key="5">
    <source>
        <dbReference type="EMBL" id="MBC5723097.1"/>
    </source>
</evidence>
<dbReference type="GO" id="GO:0016747">
    <property type="term" value="F:acyltransferase activity, transferring groups other than amino-acyl groups"/>
    <property type="evidence" value="ECO:0007669"/>
    <property type="project" value="InterPro"/>
</dbReference>
<dbReference type="SUPFAM" id="SSF52374">
    <property type="entry name" value="Nucleotidylyl transferase"/>
    <property type="match status" value="1"/>
</dbReference>
<sequence>MDGVEIREICLSLRWERESLSQFLSAHGLRLEPDVECAFGLYQEDTLSGCGCACGPLLKCFAIDAPLQGQNGLGLLLSSLTQDRFQKGYFNLFVYTRPHNAAMFSRCGYTVVGQTDCVVLLESDHNGLDSYLAGIPRPVKRLDRIGAAVMNCNPFTLGHQYLIQQASSQCDLLYIFVVEEDRSFFPFLDRLSLVQEGVRHLPNVLVCPGGQYMISSQTFPAYFLKDTECASDLQSELDITIFGERIAPALDIQVRFAGQEPLDPVTRQYNKTMTHLLQRYGISFVEFPRIMSGGEPISASRVRKLLGEHGCVTPELSSLVPTCTRDYLLRRFGSTR</sequence>
<dbReference type="InterPro" id="IPR016181">
    <property type="entry name" value="Acyl_CoA_acyltransferase"/>
</dbReference>
<dbReference type="Gene3D" id="3.40.50.620">
    <property type="entry name" value="HUPs"/>
    <property type="match status" value="1"/>
</dbReference>
<comment type="catalytic activity">
    <reaction evidence="3">
        <text>holo-[citrate lyase ACP] + acetate + ATP = acetyl-[citrate lyase ACP] + AMP + diphosphate</text>
        <dbReference type="Rhea" id="RHEA:23788"/>
        <dbReference type="Rhea" id="RHEA-COMP:10158"/>
        <dbReference type="Rhea" id="RHEA-COMP:13710"/>
        <dbReference type="ChEBI" id="CHEBI:30089"/>
        <dbReference type="ChEBI" id="CHEBI:30616"/>
        <dbReference type="ChEBI" id="CHEBI:33019"/>
        <dbReference type="ChEBI" id="CHEBI:82683"/>
        <dbReference type="ChEBI" id="CHEBI:137976"/>
        <dbReference type="ChEBI" id="CHEBI:456215"/>
        <dbReference type="EC" id="6.2.1.22"/>
    </reaction>
</comment>
<protein>
    <recommendedName>
        <fullName evidence="3">[Citrate [pro-3S]-lyase] ligase</fullName>
        <ecNumber evidence="3">6.2.1.22</ecNumber>
    </recommendedName>
</protein>
<dbReference type="EMBL" id="JACOPO010000006">
    <property type="protein sequence ID" value="MBC5723097.1"/>
    <property type="molecule type" value="Genomic_DNA"/>
</dbReference>
<dbReference type="NCBIfam" id="TIGR00125">
    <property type="entry name" value="cyt_tran_rel"/>
    <property type="match status" value="1"/>
</dbReference>
<dbReference type="PIRSF" id="PIRSF005751">
    <property type="entry name" value="Acet_citr_lig"/>
    <property type="match status" value="1"/>
</dbReference>
<dbReference type="PROSITE" id="PS51186">
    <property type="entry name" value="GNAT"/>
    <property type="match status" value="1"/>
</dbReference>
<dbReference type="InterPro" id="IPR000182">
    <property type="entry name" value="GNAT_dom"/>
</dbReference>
<keyword evidence="6" id="KW-1185">Reference proteome</keyword>
<dbReference type="SMART" id="SM00764">
    <property type="entry name" value="Citrate_ly_lig"/>
    <property type="match status" value="1"/>
</dbReference>
<keyword evidence="1 3" id="KW-0547">Nucleotide-binding</keyword>
<dbReference type="EC" id="6.2.1.22" evidence="3"/>
<dbReference type="InterPro" id="IPR013166">
    <property type="entry name" value="Citrate_lyase_ligase_C"/>
</dbReference>
<comment type="function">
    <text evidence="3">Acetylation of prosthetic group (2-(5''-phosphoribosyl)-3'-dephosphocoenzyme-A) of the gamma subunit of citrate lyase.</text>
</comment>
<keyword evidence="3 5" id="KW-0436">Ligase</keyword>
<dbReference type="Pfam" id="PF08218">
    <property type="entry name" value="Citrate_ly_lig"/>
    <property type="match status" value="1"/>
</dbReference>
<dbReference type="InterPro" id="IPR005216">
    <property type="entry name" value="Citrate_lyase_ligase"/>
</dbReference>
<organism evidence="5 6">
    <name type="scientific">Flintibacter hominis</name>
    <dbReference type="NCBI Taxonomy" id="2763048"/>
    <lineage>
        <taxon>Bacteria</taxon>
        <taxon>Bacillati</taxon>
        <taxon>Bacillota</taxon>
        <taxon>Clostridia</taxon>
        <taxon>Eubacteriales</taxon>
        <taxon>Flintibacter</taxon>
    </lineage>
</organism>
<dbReference type="AlphaFoldDB" id="A0A8J6M8R1"/>
<proteinExistence type="predicted"/>
<evidence type="ECO:0000256" key="1">
    <source>
        <dbReference type="ARBA" id="ARBA00022741"/>
    </source>
</evidence>
<dbReference type="RefSeq" id="WP_186852988.1">
    <property type="nucleotide sequence ID" value="NZ_JACOPO010000006.1"/>
</dbReference>
<gene>
    <name evidence="5" type="primary">citC</name>
    <name evidence="5" type="ORF">H8S11_09750</name>
</gene>
<evidence type="ECO:0000313" key="6">
    <source>
        <dbReference type="Proteomes" id="UP000628736"/>
    </source>
</evidence>
<dbReference type="NCBIfam" id="TIGR00124">
    <property type="entry name" value="cit_ly_ligase"/>
    <property type="match status" value="1"/>
</dbReference>
<dbReference type="PANTHER" id="PTHR40599:SF1">
    <property type="entry name" value="[CITRATE [PRO-3S]-LYASE] LIGASE"/>
    <property type="match status" value="1"/>
</dbReference>
<dbReference type="PANTHER" id="PTHR40599">
    <property type="entry name" value="[CITRATE [PRO-3S]-LYASE] LIGASE"/>
    <property type="match status" value="1"/>
</dbReference>
<dbReference type="InterPro" id="IPR004821">
    <property type="entry name" value="Cyt_trans-like"/>
</dbReference>
<evidence type="ECO:0000259" key="4">
    <source>
        <dbReference type="PROSITE" id="PS51186"/>
    </source>
</evidence>
<dbReference type="GO" id="GO:0008771">
    <property type="term" value="F:[citrate (pro-3S)-lyase] ligase activity"/>
    <property type="evidence" value="ECO:0007669"/>
    <property type="project" value="UniProtKB-EC"/>
</dbReference>